<proteinExistence type="inferred from homology"/>
<keyword evidence="4 8" id="KW-0406">Ion transport</keyword>
<evidence type="ECO:0000256" key="6">
    <source>
        <dbReference type="ARBA" id="ARBA00023196"/>
    </source>
</evidence>
<sequence>MAELATIARPYAEALFRVAKSQDLAAWANLVAEMGQVAIHSDVKALAHNPAVSQQQIADTFLALLKSPQAANAEAKNFVATLVDNGRLVALPEIAEQFQVLKNAQEGAADAEITSAFEMTEAQVKDLIATLEKKFGRKLNPSVTVDNSLIGGVRVVVGDEVFDTSVRAKLQELHAALAA</sequence>
<evidence type="ECO:0000256" key="2">
    <source>
        <dbReference type="ARBA" id="ARBA00022448"/>
    </source>
</evidence>
<dbReference type="Pfam" id="PF00213">
    <property type="entry name" value="OSCP"/>
    <property type="match status" value="1"/>
</dbReference>
<protein>
    <recommendedName>
        <fullName evidence="8">ATP synthase subunit delta</fullName>
    </recommendedName>
    <alternativeName>
        <fullName evidence="8">ATP synthase F(1) sector subunit delta</fullName>
    </alternativeName>
    <alternativeName>
        <fullName evidence="8">F-type ATPase subunit delta</fullName>
        <shortName evidence="8">F-ATPase subunit delta</shortName>
    </alternativeName>
</protein>
<dbReference type="InterPro" id="IPR026015">
    <property type="entry name" value="ATP_synth_OSCP/delta_N_sf"/>
</dbReference>
<evidence type="ECO:0000313" key="9">
    <source>
        <dbReference type="EMBL" id="AMO97901.1"/>
    </source>
</evidence>
<dbReference type="PATRIC" id="fig|158899.10.peg.5254"/>
<keyword evidence="8" id="KW-1003">Cell membrane</keyword>
<keyword evidence="7 8" id="KW-0066">ATP synthesis</keyword>
<comment type="function">
    <text evidence="8">This protein is part of the stalk that links CF(0) to CF(1). It either transmits conformational changes from CF(0) to CF(1) or is implicated in proton conduction.</text>
</comment>
<dbReference type="HAMAP" id="MF_01416">
    <property type="entry name" value="ATP_synth_delta_bact"/>
    <property type="match status" value="1"/>
</dbReference>
<evidence type="ECO:0000256" key="7">
    <source>
        <dbReference type="ARBA" id="ARBA00023310"/>
    </source>
</evidence>
<reference evidence="9 10" key="1">
    <citation type="submission" date="2015-11" db="EMBL/GenBank/DDBJ databases">
        <title>Exploring the genomic traits of fungus-feeding bacterial genus Collimonas.</title>
        <authorList>
            <person name="Song C."/>
            <person name="Schmidt R."/>
            <person name="de Jager V."/>
            <person name="Krzyzanowska D."/>
            <person name="Jongedijk E."/>
            <person name="Cankar K."/>
            <person name="Beekwilder J."/>
            <person name="van Veen A."/>
            <person name="de Boer W."/>
            <person name="van Veen J.A."/>
            <person name="Garbeva P."/>
        </authorList>
    </citation>
    <scope>NUCLEOTIDE SEQUENCE [LARGE SCALE GENOMIC DNA]</scope>
    <source>
        <strain evidence="9 10">Ter6</strain>
    </source>
</reference>
<dbReference type="EMBL" id="CP013232">
    <property type="protein sequence ID" value="AMO97901.1"/>
    <property type="molecule type" value="Genomic_DNA"/>
</dbReference>
<organism evidence="9">
    <name type="scientific">Collimonas fungivorans</name>
    <dbReference type="NCBI Taxonomy" id="158899"/>
    <lineage>
        <taxon>Bacteria</taxon>
        <taxon>Pseudomonadati</taxon>
        <taxon>Pseudomonadota</taxon>
        <taxon>Betaproteobacteria</taxon>
        <taxon>Burkholderiales</taxon>
        <taxon>Oxalobacteraceae</taxon>
        <taxon>Collimonas</taxon>
    </lineage>
</organism>
<dbReference type="InterPro" id="IPR000711">
    <property type="entry name" value="ATPase_OSCP/dsu"/>
</dbReference>
<dbReference type="AlphaFoldDB" id="A0A127PKF9"/>
<evidence type="ECO:0000256" key="3">
    <source>
        <dbReference type="ARBA" id="ARBA00022781"/>
    </source>
</evidence>
<evidence type="ECO:0000256" key="8">
    <source>
        <dbReference type="HAMAP-Rule" id="MF_01416"/>
    </source>
</evidence>
<evidence type="ECO:0000256" key="5">
    <source>
        <dbReference type="ARBA" id="ARBA00023136"/>
    </source>
</evidence>
<evidence type="ECO:0000313" key="10">
    <source>
        <dbReference type="Proteomes" id="UP000072421"/>
    </source>
</evidence>
<dbReference type="NCBIfam" id="NF004402">
    <property type="entry name" value="PRK05758.2-2"/>
    <property type="match status" value="1"/>
</dbReference>
<dbReference type="GO" id="GO:0045259">
    <property type="term" value="C:proton-transporting ATP synthase complex"/>
    <property type="evidence" value="ECO:0007669"/>
    <property type="project" value="UniProtKB-KW"/>
</dbReference>
<dbReference type="PANTHER" id="PTHR11910">
    <property type="entry name" value="ATP SYNTHASE DELTA CHAIN"/>
    <property type="match status" value="1"/>
</dbReference>
<keyword evidence="3 8" id="KW-0375">Hydrogen ion transport</keyword>
<gene>
    <name evidence="8 9" type="primary">atpH</name>
    <name evidence="9" type="ORF">CFter6_5334</name>
</gene>
<keyword evidence="2 8" id="KW-0813">Transport</keyword>
<dbReference type="Proteomes" id="UP000072421">
    <property type="component" value="Chromosome"/>
</dbReference>
<name>A0A127PKF9_9BURK</name>
<dbReference type="PRINTS" id="PR00125">
    <property type="entry name" value="ATPASEDELTA"/>
</dbReference>
<dbReference type="RefSeq" id="WP_061542091.1">
    <property type="nucleotide sequence ID" value="NZ_CP013232.1"/>
</dbReference>
<comment type="similarity">
    <text evidence="8">Belongs to the ATPase delta chain family.</text>
</comment>
<dbReference type="Gene3D" id="1.10.520.20">
    <property type="entry name" value="N-terminal domain of the delta subunit of the F1F0-ATP synthase"/>
    <property type="match status" value="1"/>
</dbReference>
<dbReference type="OrthoDB" id="9816221at2"/>
<comment type="subcellular location">
    <subcellularLocation>
        <location evidence="8">Cell membrane</location>
        <topology evidence="8">Peripheral membrane protein</topology>
    </subcellularLocation>
    <subcellularLocation>
        <location evidence="1">Membrane</location>
    </subcellularLocation>
</comment>
<dbReference type="GO" id="GO:0005886">
    <property type="term" value="C:plasma membrane"/>
    <property type="evidence" value="ECO:0007669"/>
    <property type="project" value="UniProtKB-SubCell"/>
</dbReference>
<evidence type="ECO:0000256" key="1">
    <source>
        <dbReference type="ARBA" id="ARBA00004370"/>
    </source>
</evidence>
<dbReference type="GO" id="GO:0046933">
    <property type="term" value="F:proton-transporting ATP synthase activity, rotational mechanism"/>
    <property type="evidence" value="ECO:0007669"/>
    <property type="project" value="UniProtKB-UniRule"/>
</dbReference>
<keyword evidence="5 8" id="KW-0472">Membrane</keyword>
<accession>A0A127PKF9</accession>
<evidence type="ECO:0000256" key="4">
    <source>
        <dbReference type="ARBA" id="ARBA00023065"/>
    </source>
</evidence>
<dbReference type="NCBIfam" id="TIGR01145">
    <property type="entry name" value="ATP_synt_delta"/>
    <property type="match status" value="1"/>
</dbReference>
<keyword evidence="6 8" id="KW-0139">CF(1)</keyword>
<dbReference type="SUPFAM" id="SSF47928">
    <property type="entry name" value="N-terminal domain of the delta subunit of the F1F0-ATP synthase"/>
    <property type="match status" value="1"/>
</dbReference>
<comment type="function">
    <text evidence="8">F(1)F(0) ATP synthase produces ATP from ADP in the presence of a proton or sodium gradient. F-type ATPases consist of two structural domains, F(1) containing the extramembraneous catalytic core and F(0) containing the membrane proton channel, linked together by a central stalk and a peripheral stalk. During catalysis, ATP synthesis in the catalytic domain of F(1) is coupled via a rotary mechanism of the central stalk subunits to proton translocation.</text>
</comment>